<dbReference type="PROSITE" id="PS00296">
    <property type="entry name" value="CHAPERONINS_CPN60"/>
    <property type="match status" value="1"/>
</dbReference>
<sequence length="549" mass="57837">MPKLIHYDENARQQLMKGINKLANAVKVTLGPRGRNVVLAKSYGSPIITKDGVTVAKEIELEDNIENIGAELVKEVATKTNDVAGDGTTTATVLAQAIAREGIKVVAAGSNPMAVKHGIDKGVAAVVKAIKKIAKNIGTKEEIAQVASISANNDQEIGDVIAEAMEAVGKNGVITVEESQTFGIEKEVVEGMQFDKGYASPYMATNSERMEAEYKDCQILITDKKISSVQEIVPLLEKLAQNGKKELVVIAEDIDGEAMATLLINKLRGTFSTLAIKAPGFGDRKKEMLSDIAVLTGGKVVSEEIGMKLENTEMSDLGRAEKVIATKDDTIVVGGKGDKKALQERIAQIEKQYEAADSDFDKEKLAERKAKLAGGVAVIKVGAATETAIAEVKHRVEDALAATKAAVEEGVVVGGGTALIRALKSLDDIKVSEEEQVGIKILRRALEEPIRQIANNSGQDGAVVANKVKELTGNEGYNAATDKYEDLMSAGVVDPAKVTRSALENAASIASLVLTTEAVVSDVPKKEDDAPAGGMGGGMPGMGGMGGMM</sequence>
<feature type="binding site" evidence="6">
    <location>
        <position position="415"/>
    </location>
    <ligand>
        <name>ATP</name>
        <dbReference type="ChEBI" id="CHEBI:30616"/>
    </ligand>
</feature>
<dbReference type="SUPFAM" id="SSF48592">
    <property type="entry name" value="GroEL equatorial domain-like"/>
    <property type="match status" value="2"/>
</dbReference>
<evidence type="ECO:0000256" key="9">
    <source>
        <dbReference type="SAM" id="MobiDB-lite"/>
    </source>
</evidence>
<evidence type="ECO:0000256" key="7">
    <source>
        <dbReference type="RuleBase" id="RU000418"/>
    </source>
</evidence>
<keyword evidence="5 6" id="KW-0413">Isomerase</keyword>
<feature type="compositionally biased region" description="Gly residues" evidence="9">
    <location>
        <begin position="533"/>
        <end position="549"/>
    </location>
</feature>
<dbReference type="HAMAP" id="MF_00600">
    <property type="entry name" value="CH60"/>
    <property type="match status" value="1"/>
</dbReference>
<evidence type="ECO:0000313" key="11">
    <source>
        <dbReference type="Proteomes" id="UP000176420"/>
    </source>
</evidence>
<keyword evidence="4 6" id="KW-0143">Chaperone</keyword>
<dbReference type="FunFam" id="3.50.7.10:FF:000001">
    <property type="entry name" value="60 kDa chaperonin"/>
    <property type="match status" value="1"/>
</dbReference>
<comment type="similarity">
    <text evidence="1 6 7">Belongs to the chaperonin (HSP60) family.</text>
</comment>
<reference evidence="10 11" key="1">
    <citation type="journal article" date="2016" name="Nat. Commun.">
        <title>Thousands of microbial genomes shed light on interconnected biogeochemical processes in an aquifer system.</title>
        <authorList>
            <person name="Anantharaman K."/>
            <person name="Brown C.T."/>
            <person name="Hug L.A."/>
            <person name="Sharon I."/>
            <person name="Castelle C.J."/>
            <person name="Probst A.J."/>
            <person name="Thomas B.C."/>
            <person name="Singh A."/>
            <person name="Wilkins M.J."/>
            <person name="Karaoz U."/>
            <person name="Brodie E.L."/>
            <person name="Williams K.H."/>
            <person name="Hubbard S.S."/>
            <person name="Banfield J.F."/>
        </authorList>
    </citation>
    <scope>NUCLEOTIDE SEQUENCE [LARGE SCALE GENOMIC DNA]</scope>
</reference>
<dbReference type="Gene3D" id="3.30.260.10">
    <property type="entry name" value="TCP-1-like chaperonin intermediate domain"/>
    <property type="match status" value="1"/>
</dbReference>
<dbReference type="GO" id="GO:0140662">
    <property type="term" value="F:ATP-dependent protein folding chaperone"/>
    <property type="evidence" value="ECO:0007669"/>
    <property type="project" value="InterPro"/>
</dbReference>
<comment type="function">
    <text evidence="6 8">Together with its co-chaperonin GroES, plays an essential role in assisting protein folding. The GroEL-GroES system forms a nano-cage that allows encapsulation of the non-native substrate proteins and provides a physical environment optimized to promote and accelerate protein folding.</text>
</comment>
<keyword evidence="2 6" id="KW-0547">Nucleotide-binding</keyword>
<dbReference type="NCBIfam" id="NF000592">
    <property type="entry name" value="PRK00013.1"/>
    <property type="match status" value="1"/>
</dbReference>
<comment type="subcellular location">
    <subcellularLocation>
        <location evidence="6">Cytoplasm</location>
    </subcellularLocation>
</comment>
<keyword evidence="3 6" id="KW-0067">ATP-binding</keyword>
<evidence type="ECO:0000256" key="6">
    <source>
        <dbReference type="HAMAP-Rule" id="MF_00600"/>
    </source>
</evidence>
<dbReference type="Pfam" id="PF00118">
    <property type="entry name" value="Cpn60_TCP1"/>
    <property type="match status" value="1"/>
</dbReference>
<keyword evidence="6" id="KW-0963">Cytoplasm</keyword>
<feature type="binding site" evidence="6">
    <location>
        <position position="494"/>
    </location>
    <ligand>
        <name>ATP</name>
        <dbReference type="ChEBI" id="CHEBI:30616"/>
    </ligand>
</feature>
<proteinExistence type="inferred from homology"/>
<accession>A0A1G2BF42</accession>
<comment type="caution">
    <text evidence="10">The sequence shown here is derived from an EMBL/GenBank/DDBJ whole genome shotgun (WGS) entry which is preliminary data.</text>
</comment>
<name>A0A1G2BF42_9BACT</name>
<dbReference type="GO" id="GO:0005737">
    <property type="term" value="C:cytoplasm"/>
    <property type="evidence" value="ECO:0007669"/>
    <property type="project" value="UniProtKB-SubCell"/>
</dbReference>
<dbReference type="Proteomes" id="UP000176420">
    <property type="component" value="Unassembled WGS sequence"/>
</dbReference>
<evidence type="ECO:0000256" key="5">
    <source>
        <dbReference type="ARBA" id="ARBA00023235"/>
    </source>
</evidence>
<evidence type="ECO:0000256" key="3">
    <source>
        <dbReference type="ARBA" id="ARBA00022840"/>
    </source>
</evidence>
<evidence type="ECO:0000256" key="2">
    <source>
        <dbReference type="ARBA" id="ARBA00022741"/>
    </source>
</evidence>
<organism evidence="10 11">
    <name type="scientific">Candidatus Kerfeldbacteria bacterium RIFOXYB2_FULL_38_14</name>
    <dbReference type="NCBI Taxonomy" id="1798547"/>
    <lineage>
        <taxon>Bacteria</taxon>
        <taxon>Candidatus Kerfeldiibacteriota</taxon>
    </lineage>
</organism>
<dbReference type="Gene3D" id="1.10.560.10">
    <property type="entry name" value="GroEL-like equatorial domain"/>
    <property type="match status" value="1"/>
</dbReference>
<dbReference type="EC" id="5.6.1.7" evidence="6"/>
<dbReference type="InterPro" id="IPR027410">
    <property type="entry name" value="TCP-1-like_intermed_sf"/>
</dbReference>
<dbReference type="GO" id="GO:0042026">
    <property type="term" value="P:protein refolding"/>
    <property type="evidence" value="ECO:0007669"/>
    <property type="project" value="UniProtKB-UniRule"/>
</dbReference>
<dbReference type="GO" id="GO:0016853">
    <property type="term" value="F:isomerase activity"/>
    <property type="evidence" value="ECO:0007669"/>
    <property type="project" value="UniProtKB-KW"/>
</dbReference>
<dbReference type="EMBL" id="MHKI01000006">
    <property type="protein sequence ID" value="OGY87665.1"/>
    <property type="molecule type" value="Genomic_DNA"/>
</dbReference>
<dbReference type="PANTHER" id="PTHR45633">
    <property type="entry name" value="60 KDA HEAT SHOCK PROTEIN, MITOCHONDRIAL"/>
    <property type="match status" value="1"/>
</dbReference>
<dbReference type="NCBIfam" id="NF009488">
    <property type="entry name" value="PRK12850.1"/>
    <property type="match status" value="1"/>
</dbReference>
<dbReference type="InterPro" id="IPR027409">
    <property type="entry name" value="GroEL-like_apical_dom_sf"/>
</dbReference>
<dbReference type="Gene3D" id="3.50.7.10">
    <property type="entry name" value="GroEL"/>
    <property type="match status" value="1"/>
</dbReference>
<gene>
    <name evidence="6" type="primary">groEL</name>
    <name evidence="6" type="synonym">groL</name>
    <name evidence="10" type="ORF">A2319_04415</name>
</gene>
<dbReference type="PRINTS" id="PR00298">
    <property type="entry name" value="CHAPERONIN60"/>
</dbReference>
<dbReference type="NCBIfam" id="NF009489">
    <property type="entry name" value="PRK12851.1"/>
    <property type="match status" value="1"/>
</dbReference>
<evidence type="ECO:0000313" key="10">
    <source>
        <dbReference type="EMBL" id="OGY87665.1"/>
    </source>
</evidence>
<feature type="binding site" evidence="6">
    <location>
        <begin position="478"/>
        <end position="480"/>
    </location>
    <ligand>
        <name>ATP</name>
        <dbReference type="ChEBI" id="CHEBI:30616"/>
    </ligand>
</feature>
<feature type="region of interest" description="Disordered" evidence="9">
    <location>
        <begin position="524"/>
        <end position="549"/>
    </location>
</feature>
<dbReference type="CDD" id="cd03344">
    <property type="entry name" value="GroEL"/>
    <property type="match status" value="1"/>
</dbReference>
<evidence type="ECO:0000256" key="4">
    <source>
        <dbReference type="ARBA" id="ARBA00023186"/>
    </source>
</evidence>
<dbReference type="NCBIfam" id="NF009487">
    <property type="entry name" value="PRK12849.1"/>
    <property type="match status" value="1"/>
</dbReference>
<feature type="binding site" evidence="6">
    <location>
        <begin position="29"/>
        <end position="32"/>
    </location>
    <ligand>
        <name>ATP</name>
        <dbReference type="ChEBI" id="CHEBI:30616"/>
    </ligand>
</feature>
<evidence type="ECO:0000256" key="8">
    <source>
        <dbReference type="RuleBase" id="RU000419"/>
    </source>
</evidence>
<dbReference type="SUPFAM" id="SSF52029">
    <property type="entry name" value="GroEL apical domain-like"/>
    <property type="match status" value="1"/>
</dbReference>
<feature type="binding site" evidence="6">
    <location>
        <position position="50"/>
    </location>
    <ligand>
        <name>ATP</name>
        <dbReference type="ChEBI" id="CHEBI:30616"/>
    </ligand>
</feature>
<dbReference type="InterPro" id="IPR018370">
    <property type="entry name" value="Chaperonin_Cpn60_CS"/>
</dbReference>
<feature type="binding site" evidence="6">
    <location>
        <begin position="86"/>
        <end position="90"/>
    </location>
    <ligand>
        <name>ATP</name>
        <dbReference type="ChEBI" id="CHEBI:30616"/>
    </ligand>
</feature>
<dbReference type="NCBIfam" id="TIGR02348">
    <property type="entry name" value="GroEL"/>
    <property type="match status" value="1"/>
</dbReference>
<dbReference type="InterPro" id="IPR002423">
    <property type="entry name" value="Cpn60/GroEL/TCP-1"/>
</dbReference>
<dbReference type="InterPro" id="IPR001844">
    <property type="entry name" value="Cpn60/GroEL"/>
</dbReference>
<evidence type="ECO:0000256" key="1">
    <source>
        <dbReference type="ARBA" id="ARBA00006607"/>
    </source>
</evidence>
<protein>
    <recommendedName>
        <fullName evidence="6">Chaperonin GroEL</fullName>
        <ecNumber evidence="6">5.6.1.7</ecNumber>
    </recommendedName>
    <alternativeName>
        <fullName evidence="6">60 kDa chaperonin</fullName>
    </alternativeName>
    <alternativeName>
        <fullName evidence="6">Chaperonin-60</fullName>
        <shortName evidence="6">Cpn60</shortName>
    </alternativeName>
</protein>
<comment type="subunit">
    <text evidence="6 8">Forms a cylinder of 14 subunits composed of two heptameric rings stacked back-to-back. Interacts with the co-chaperonin GroES.</text>
</comment>
<dbReference type="InterPro" id="IPR027413">
    <property type="entry name" value="GROEL-like_equatorial_sf"/>
</dbReference>
<dbReference type="AlphaFoldDB" id="A0A1G2BF42"/>
<dbReference type="GO" id="GO:0005524">
    <property type="term" value="F:ATP binding"/>
    <property type="evidence" value="ECO:0007669"/>
    <property type="project" value="UniProtKB-UniRule"/>
</dbReference>
<dbReference type="GO" id="GO:0051082">
    <property type="term" value="F:unfolded protein binding"/>
    <property type="evidence" value="ECO:0007669"/>
    <property type="project" value="UniProtKB-UniRule"/>
</dbReference>